<keyword evidence="4" id="KW-1185">Reference proteome</keyword>
<keyword evidence="3" id="KW-0132">Cell division</keyword>
<accession>A0A0C2FEI9</accession>
<keyword evidence="2" id="KW-0067">ATP-binding</keyword>
<keyword evidence="3" id="KW-0131">Cell cycle</keyword>
<organism evidence="3 4">
    <name type="scientific">Ancylostoma duodenale</name>
    <dbReference type="NCBI Taxonomy" id="51022"/>
    <lineage>
        <taxon>Eukaryota</taxon>
        <taxon>Metazoa</taxon>
        <taxon>Ecdysozoa</taxon>
        <taxon>Nematoda</taxon>
        <taxon>Chromadorea</taxon>
        <taxon>Rhabditida</taxon>
        <taxon>Rhabditina</taxon>
        <taxon>Rhabditomorpha</taxon>
        <taxon>Strongyloidea</taxon>
        <taxon>Ancylostomatidae</taxon>
        <taxon>Ancylostomatinae</taxon>
        <taxon>Ancylostoma</taxon>
    </lineage>
</organism>
<dbReference type="AlphaFoldDB" id="A0A0C2FEI9"/>
<evidence type="ECO:0000313" key="4">
    <source>
        <dbReference type="Proteomes" id="UP000054047"/>
    </source>
</evidence>
<dbReference type="GO" id="GO:0005524">
    <property type="term" value="F:ATP binding"/>
    <property type="evidence" value="ECO:0007669"/>
    <property type="project" value="UniProtKB-KW"/>
</dbReference>
<gene>
    <name evidence="3" type="ORF">ANCDUO_26547</name>
</gene>
<feature type="non-terminal residue" evidence="3">
    <location>
        <position position="79"/>
    </location>
</feature>
<dbReference type="SUPFAM" id="SSF54585">
    <property type="entry name" value="Cdc48 domain 2-like"/>
    <property type="match status" value="1"/>
</dbReference>
<evidence type="ECO:0000256" key="2">
    <source>
        <dbReference type="ARBA" id="ARBA00022840"/>
    </source>
</evidence>
<protein>
    <submittedName>
        <fullName evidence="3">Cell division protein 48, domain 2</fullName>
    </submittedName>
</protein>
<evidence type="ECO:0000313" key="3">
    <source>
        <dbReference type="EMBL" id="KIH43446.1"/>
    </source>
</evidence>
<evidence type="ECO:0000256" key="1">
    <source>
        <dbReference type="ARBA" id="ARBA00022741"/>
    </source>
</evidence>
<dbReference type="OrthoDB" id="9982946at2759"/>
<sequence length="79" mass="8582">MSLLLLCSATVEPLNSDFMAREFSMQFGGMAFTKGELLVFQFTDPEKGKSFTLSLVVKSIDGIDLNSAASGDEKARPFP</sequence>
<proteinExistence type="predicted"/>
<name>A0A0C2FEI9_9BILA</name>
<dbReference type="InterPro" id="IPR029067">
    <property type="entry name" value="CDC48_domain_2-like_sf"/>
</dbReference>
<dbReference type="GO" id="GO:0051301">
    <property type="term" value="P:cell division"/>
    <property type="evidence" value="ECO:0007669"/>
    <property type="project" value="UniProtKB-KW"/>
</dbReference>
<dbReference type="Proteomes" id="UP000054047">
    <property type="component" value="Unassembled WGS sequence"/>
</dbReference>
<reference evidence="3 4" key="1">
    <citation type="submission" date="2013-12" db="EMBL/GenBank/DDBJ databases">
        <title>Draft genome of the parsitic nematode Ancylostoma duodenale.</title>
        <authorList>
            <person name="Mitreva M."/>
        </authorList>
    </citation>
    <scope>NUCLEOTIDE SEQUENCE [LARGE SCALE GENOMIC DNA]</scope>
    <source>
        <strain evidence="3 4">Zhejiang</strain>
    </source>
</reference>
<dbReference type="Gene3D" id="3.10.330.10">
    <property type="match status" value="1"/>
</dbReference>
<keyword evidence="1" id="KW-0547">Nucleotide-binding</keyword>
<dbReference type="EMBL" id="KN785732">
    <property type="protein sequence ID" value="KIH43446.1"/>
    <property type="molecule type" value="Genomic_DNA"/>
</dbReference>